<dbReference type="PANTHER" id="PTHR31374">
    <property type="entry name" value="AUXIN-INDUCED PROTEIN-LIKE-RELATED"/>
    <property type="match status" value="1"/>
</dbReference>
<accession>A0A835Q6P1</accession>
<dbReference type="EMBL" id="JADCNL010000010">
    <property type="protein sequence ID" value="KAG0463488.1"/>
    <property type="molecule type" value="Genomic_DNA"/>
</dbReference>
<name>A0A835Q6P1_VANPL</name>
<comment type="caution">
    <text evidence="2">The sequence shown here is derived from an EMBL/GenBank/DDBJ whole genome shotgun (WGS) entry which is preliminary data.</text>
</comment>
<evidence type="ECO:0000256" key="1">
    <source>
        <dbReference type="ARBA" id="ARBA00006974"/>
    </source>
</evidence>
<gene>
    <name evidence="2" type="ORF">HPP92_019557</name>
</gene>
<keyword evidence="3" id="KW-1185">Reference proteome</keyword>
<protein>
    <recommendedName>
        <fullName evidence="4">Small auxin up regulated protein</fullName>
    </recommendedName>
</protein>
<dbReference type="Proteomes" id="UP000636800">
    <property type="component" value="Chromosome 10"/>
</dbReference>
<organism evidence="2 3">
    <name type="scientific">Vanilla planifolia</name>
    <name type="common">Vanilla</name>
    <dbReference type="NCBI Taxonomy" id="51239"/>
    <lineage>
        <taxon>Eukaryota</taxon>
        <taxon>Viridiplantae</taxon>
        <taxon>Streptophyta</taxon>
        <taxon>Embryophyta</taxon>
        <taxon>Tracheophyta</taxon>
        <taxon>Spermatophyta</taxon>
        <taxon>Magnoliopsida</taxon>
        <taxon>Liliopsida</taxon>
        <taxon>Asparagales</taxon>
        <taxon>Orchidaceae</taxon>
        <taxon>Vanilloideae</taxon>
        <taxon>Vanilleae</taxon>
        <taxon>Vanilla</taxon>
    </lineage>
</organism>
<dbReference type="GO" id="GO:0009733">
    <property type="term" value="P:response to auxin"/>
    <property type="evidence" value="ECO:0007669"/>
    <property type="project" value="InterPro"/>
</dbReference>
<proteinExistence type="inferred from homology"/>
<evidence type="ECO:0000313" key="3">
    <source>
        <dbReference type="Proteomes" id="UP000636800"/>
    </source>
</evidence>
<sequence>MKSLIGRLARMADEMKYEQLKTRRGEEDGGARFCPRKRSLIGRLARLADEMPYDPLKTRRGEEEGGARFCSRKRRWRRNLPAGEVPVFVGLTMERFSVPAELLGRPLFLELLRLSAEEYGYEQSGVIRIPCSILLFCRVLRYLSAADSDEGRNPTVESEADILRSLEEEL</sequence>
<evidence type="ECO:0008006" key="4">
    <source>
        <dbReference type="Google" id="ProtNLM"/>
    </source>
</evidence>
<reference evidence="2 3" key="1">
    <citation type="journal article" date="2020" name="Nat. Food">
        <title>A phased Vanilla planifolia genome enables genetic improvement of flavour and production.</title>
        <authorList>
            <person name="Hasing T."/>
            <person name="Tang H."/>
            <person name="Brym M."/>
            <person name="Khazi F."/>
            <person name="Huang T."/>
            <person name="Chambers A.H."/>
        </authorList>
    </citation>
    <scope>NUCLEOTIDE SEQUENCE [LARGE SCALE GENOMIC DNA]</scope>
    <source>
        <tissue evidence="2">Leaf</tissue>
    </source>
</reference>
<dbReference type="PANTHER" id="PTHR31374:SF198">
    <property type="entry name" value="AUXIN-RESPONSIVE PROTEIN SAUR72"/>
    <property type="match status" value="1"/>
</dbReference>
<evidence type="ECO:0000313" key="2">
    <source>
        <dbReference type="EMBL" id="KAG0463488.1"/>
    </source>
</evidence>
<dbReference type="InterPro" id="IPR003676">
    <property type="entry name" value="SAUR_fam"/>
</dbReference>
<dbReference type="OrthoDB" id="193856at2759"/>
<dbReference type="Pfam" id="PF02519">
    <property type="entry name" value="Auxin_inducible"/>
    <property type="match status" value="1"/>
</dbReference>
<dbReference type="AlphaFoldDB" id="A0A835Q6P1"/>
<comment type="similarity">
    <text evidence="1">Belongs to the ARG7 family.</text>
</comment>